<reference evidence="7" key="2">
    <citation type="submission" date="2020-08" db="EMBL/GenBank/DDBJ databases">
        <title>Plant Genome Project.</title>
        <authorList>
            <person name="Zhang R.-G."/>
        </authorList>
    </citation>
    <scope>NUCLEOTIDE SEQUENCE</scope>
    <source>
        <strain evidence="7">Huo1</strain>
        <tissue evidence="7">Leaf</tissue>
    </source>
</reference>
<dbReference type="Proteomes" id="UP000298416">
    <property type="component" value="Unassembled WGS sequence"/>
</dbReference>
<comment type="subcellular location">
    <subcellularLocation>
        <location evidence="1">Nucleus</location>
    </subcellularLocation>
</comment>
<keyword evidence="4" id="KW-0804">Transcription</keyword>
<evidence type="ECO:0000256" key="1">
    <source>
        <dbReference type="ARBA" id="ARBA00004123"/>
    </source>
</evidence>
<dbReference type="InterPro" id="IPR016177">
    <property type="entry name" value="DNA-bd_dom_sf"/>
</dbReference>
<keyword evidence="8" id="KW-1185">Reference proteome</keyword>
<dbReference type="OrthoDB" id="10072024at2759"/>
<evidence type="ECO:0000259" key="6">
    <source>
        <dbReference type="PROSITE" id="PS50982"/>
    </source>
</evidence>
<keyword evidence="3" id="KW-0238">DNA-binding</keyword>
<evidence type="ECO:0000256" key="2">
    <source>
        <dbReference type="ARBA" id="ARBA00023015"/>
    </source>
</evidence>
<dbReference type="GO" id="GO:0003677">
    <property type="term" value="F:DNA binding"/>
    <property type="evidence" value="ECO:0007669"/>
    <property type="project" value="UniProtKB-KW"/>
</dbReference>
<evidence type="ECO:0000256" key="4">
    <source>
        <dbReference type="ARBA" id="ARBA00023163"/>
    </source>
</evidence>
<sequence>MERRRRSSSNSMLVPYAHRQLAVVPRGWDVVEVPRADGSRSDRYYYEPGSGRKFRSVREVDRYLNGEPNHSFRSNTRMRMLPLLHRSGRCRYRKMIVSSGKLLRVDNEGSKNYLAVVREAPGILPDGWVVEEVPRKYMNWPDKYYYEPETGVKFRSLIAVEAHLAELDEDAPLSKTLEGIMENKPIAQAFKLENHKTYTRRKKDTTQVKSQASSFIEPPIKVTWVLASAQGDSWNPFISEALVLDAVKNQWTTRFMLFMDETCSY</sequence>
<keyword evidence="2" id="KW-0805">Transcription regulation</keyword>
<evidence type="ECO:0000256" key="3">
    <source>
        <dbReference type="ARBA" id="ARBA00023125"/>
    </source>
</evidence>
<dbReference type="PANTHER" id="PTHR12396:SF38">
    <property type="entry name" value="METHYL-CPG-BINDING DOMAIN-CONTAINING PROTEIN 7"/>
    <property type="match status" value="1"/>
</dbReference>
<dbReference type="Pfam" id="PF01429">
    <property type="entry name" value="MBD"/>
    <property type="match status" value="1"/>
</dbReference>
<dbReference type="EMBL" id="PNBA02000001">
    <property type="protein sequence ID" value="KAG6436882.1"/>
    <property type="molecule type" value="Genomic_DNA"/>
</dbReference>
<dbReference type="AlphaFoldDB" id="A0A8X8YUM4"/>
<evidence type="ECO:0000256" key="5">
    <source>
        <dbReference type="ARBA" id="ARBA00023242"/>
    </source>
</evidence>
<dbReference type="Gene3D" id="3.30.890.10">
    <property type="entry name" value="Methyl-cpg-binding Protein 2, Chain A"/>
    <property type="match status" value="2"/>
</dbReference>
<name>A0A8X8YUM4_SALSN</name>
<gene>
    <name evidence="7" type="ORF">SASPL_101786</name>
</gene>
<reference evidence="7" key="1">
    <citation type="submission" date="2018-01" db="EMBL/GenBank/DDBJ databases">
        <authorList>
            <person name="Mao J.F."/>
        </authorList>
    </citation>
    <scope>NUCLEOTIDE SEQUENCE</scope>
    <source>
        <strain evidence="7">Huo1</strain>
        <tissue evidence="7">Leaf</tissue>
    </source>
</reference>
<evidence type="ECO:0000313" key="7">
    <source>
        <dbReference type="EMBL" id="KAG6436882.1"/>
    </source>
</evidence>
<organism evidence="7">
    <name type="scientific">Salvia splendens</name>
    <name type="common">Scarlet sage</name>
    <dbReference type="NCBI Taxonomy" id="180675"/>
    <lineage>
        <taxon>Eukaryota</taxon>
        <taxon>Viridiplantae</taxon>
        <taxon>Streptophyta</taxon>
        <taxon>Embryophyta</taxon>
        <taxon>Tracheophyta</taxon>
        <taxon>Spermatophyta</taxon>
        <taxon>Magnoliopsida</taxon>
        <taxon>eudicotyledons</taxon>
        <taxon>Gunneridae</taxon>
        <taxon>Pentapetalae</taxon>
        <taxon>asterids</taxon>
        <taxon>lamiids</taxon>
        <taxon>Lamiales</taxon>
        <taxon>Lamiaceae</taxon>
        <taxon>Nepetoideae</taxon>
        <taxon>Mentheae</taxon>
        <taxon>Salviinae</taxon>
        <taxon>Salvia</taxon>
        <taxon>Salvia subgen. Calosphace</taxon>
        <taxon>core Calosphace</taxon>
    </lineage>
</organism>
<dbReference type="SUPFAM" id="SSF54171">
    <property type="entry name" value="DNA-binding domain"/>
    <property type="match status" value="2"/>
</dbReference>
<evidence type="ECO:0000313" key="8">
    <source>
        <dbReference type="Proteomes" id="UP000298416"/>
    </source>
</evidence>
<dbReference type="GO" id="GO:0005634">
    <property type="term" value="C:nucleus"/>
    <property type="evidence" value="ECO:0007669"/>
    <property type="project" value="UniProtKB-SubCell"/>
</dbReference>
<dbReference type="PANTHER" id="PTHR12396">
    <property type="entry name" value="METHYL-CPG BINDING PROTEIN, MBD"/>
    <property type="match status" value="1"/>
</dbReference>
<feature type="domain" description="MBD" evidence="6">
    <location>
        <begin position="114"/>
        <end position="197"/>
    </location>
</feature>
<comment type="caution">
    <text evidence="7">The sequence shown here is derived from an EMBL/GenBank/DDBJ whole genome shotgun (WGS) entry which is preliminary data.</text>
</comment>
<feature type="domain" description="MBD" evidence="6">
    <location>
        <begin position="14"/>
        <end position="79"/>
    </location>
</feature>
<keyword evidence="5" id="KW-0539">Nucleus</keyword>
<accession>A0A8X8YUM4</accession>
<proteinExistence type="predicted"/>
<dbReference type="InterPro" id="IPR001739">
    <property type="entry name" value="Methyl_CpG_DNA-bd"/>
</dbReference>
<dbReference type="PROSITE" id="PS50982">
    <property type="entry name" value="MBD"/>
    <property type="match status" value="2"/>
</dbReference>
<protein>
    <recommendedName>
        <fullName evidence="6">MBD domain-containing protein</fullName>
    </recommendedName>
</protein>